<dbReference type="EMBL" id="CP036275">
    <property type="protein sequence ID" value="QDU38656.1"/>
    <property type="molecule type" value="Genomic_DNA"/>
</dbReference>
<evidence type="ECO:0000313" key="2">
    <source>
        <dbReference type="EMBL" id="QDU38656.1"/>
    </source>
</evidence>
<proteinExistence type="predicted"/>
<keyword evidence="3" id="KW-1185">Reference proteome</keyword>
<dbReference type="KEGG" id="mri:Mal4_29860"/>
<reference evidence="2 3" key="1">
    <citation type="submission" date="2019-02" db="EMBL/GenBank/DDBJ databases">
        <title>Deep-cultivation of Planctomycetes and their phenomic and genomic characterization uncovers novel biology.</title>
        <authorList>
            <person name="Wiegand S."/>
            <person name="Jogler M."/>
            <person name="Boedeker C."/>
            <person name="Pinto D."/>
            <person name="Vollmers J."/>
            <person name="Rivas-Marin E."/>
            <person name="Kohn T."/>
            <person name="Peeters S.H."/>
            <person name="Heuer A."/>
            <person name="Rast P."/>
            <person name="Oberbeckmann S."/>
            <person name="Bunk B."/>
            <person name="Jeske O."/>
            <person name="Meyerdierks A."/>
            <person name="Storesund J.E."/>
            <person name="Kallscheuer N."/>
            <person name="Luecker S."/>
            <person name="Lage O.M."/>
            <person name="Pohl T."/>
            <person name="Merkel B.J."/>
            <person name="Hornburger P."/>
            <person name="Mueller R.-W."/>
            <person name="Bruemmer F."/>
            <person name="Labrenz M."/>
            <person name="Spormann A.M."/>
            <person name="Op den Camp H."/>
            <person name="Overmann J."/>
            <person name="Amann R."/>
            <person name="Jetten M.S.M."/>
            <person name="Mascher T."/>
            <person name="Medema M.H."/>
            <person name="Devos D.P."/>
            <person name="Kaster A.-K."/>
            <person name="Ovreas L."/>
            <person name="Rohde M."/>
            <person name="Galperin M.Y."/>
            <person name="Jogler C."/>
        </authorList>
    </citation>
    <scope>NUCLEOTIDE SEQUENCE [LARGE SCALE GENOMIC DNA]</scope>
    <source>
        <strain evidence="2 3">Mal4</strain>
    </source>
</reference>
<dbReference type="AlphaFoldDB" id="A0A517Z861"/>
<dbReference type="Proteomes" id="UP000320496">
    <property type="component" value="Chromosome"/>
</dbReference>
<dbReference type="InterPro" id="IPR011464">
    <property type="entry name" value="DUF1570"/>
</dbReference>
<accession>A0A517Z861</accession>
<dbReference type="Pfam" id="PF07607">
    <property type="entry name" value="DUF1570"/>
    <property type="match status" value="1"/>
</dbReference>
<gene>
    <name evidence="2" type="ORF">Mal4_29860</name>
</gene>
<dbReference type="OrthoDB" id="208796at2"/>
<organism evidence="2 3">
    <name type="scientific">Maioricimonas rarisocia</name>
    <dbReference type="NCBI Taxonomy" id="2528026"/>
    <lineage>
        <taxon>Bacteria</taxon>
        <taxon>Pseudomonadati</taxon>
        <taxon>Planctomycetota</taxon>
        <taxon>Planctomycetia</taxon>
        <taxon>Planctomycetales</taxon>
        <taxon>Planctomycetaceae</taxon>
        <taxon>Maioricimonas</taxon>
    </lineage>
</organism>
<evidence type="ECO:0000313" key="3">
    <source>
        <dbReference type="Proteomes" id="UP000320496"/>
    </source>
</evidence>
<feature type="domain" description="DUF1570" evidence="1">
    <location>
        <begin position="216"/>
        <end position="328"/>
    </location>
</feature>
<name>A0A517Z861_9PLAN</name>
<protein>
    <recommendedName>
        <fullName evidence="1">DUF1570 domain-containing protein</fullName>
    </recommendedName>
</protein>
<sequence length="495" mass="55512">MTGHSRILTAVVAIATLFCGLSLHADTFVYLDESGNEKTLEAQLAGTGQGAMALQRADGQITLVAESLVRDREPAAGPEPIDADGMVQLLEERFGTDHVRTSIDKPFVIALVLSAPLDRRAERQVTGFVTRASRFMSNVDTVFTRFMRDMRIPMSDPEYPLVLLIFESDADFDRYATEVTGGNGLSAARMAGFYSSLTNWLAVRMSACDTFEVPLHEAIHQQMYNRVFQRLAPVPVWFDEGIATGFESNGERIDVHPARVNSRYARQAKQLEGPVTWESVITDDSAFRGDILAGDAYTHAWSLHWMLVKRYRDQYRDYVTSLAGREPLQELSEAERLRDFEAAFGTSVTELFADFPRVLDSEIRRQRISLREPARAGELVTQEQLGEVRMQAVRRADLAGQLLVQGELRNASPFRTLSYHVTVETDAGLYAEWFVPDLASGRKAPLKRQIVRRRMQNAPGGLSQTFRVRIRSTLSESDDAAAWKRGELPVPVYGR</sequence>
<evidence type="ECO:0000259" key="1">
    <source>
        <dbReference type="Pfam" id="PF07607"/>
    </source>
</evidence>
<dbReference type="RefSeq" id="WP_145369916.1">
    <property type="nucleotide sequence ID" value="NZ_CP036275.1"/>
</dbReference>